<keyword evidence="1" id="KW-0732">Signal</keyword>
<organism evidence="2 3">
    <name type="scientific">Undibacterium nitidum</name>
    <dbReference type="NCBI Taxonomy" id="2762298"/>
    <lineage>
        <taxon>Bacteria</taxon>
        <taxon>Pseudomonadati</taxon>
        <taxon>Pseudomonadota</taxon>
        <taxon>Betaproteobacteria</taxon>
        <taxon>Burkholderiales</taxon>
        <taxon>Oxalobacteraceae</taxon>
        <taxon>Undibacterium</taxon>
    </lineage>
</organism>
<keyword evidence="3" id="KW-1185">Reference proteome</keyword>
<name>A0A923KS14_9BURK</name>
<evidence type="ECO:0000313" key="2">
    <source>
        <dbReference type="EMBL" id="MBC3880786.1"/>
    </source>
</evidence>
<dbReference type="AlphaFoldDB" id="A0A923KS14"/>
<evidence type="ECO:0000256" key="1">
    <source>
        <dbReference type="SAM" id="SignalP"/>
    </source>
</evidence>
<feature type="signal peptide" evidence="1">
    <location>
        <begin position="1"/>
        <end position="25"/>
    </location>
</feature>
<protein>
    <submittedName>
        <fullName evidence="2">Uncharacterized protein</fullName>
    </submittedName>
</protein>
<evidence type="ECO:0000313" key="3">
    <source>
        <dbReference type="Proteomes" id="UP000627446"/>
    </source>
</evidence>
<feature type="chain" id="PRO_5037449697" evidence="1">
    <location>
        <begin position="26"/>
        <end position="558"/>
    </location>
</feature>
<sequence length="558" mass="61670">MMTRTLTQMAGLIFVFTLISPFAWAQQASGSQAQTNAASAPNFTPANVLILMNAKNGQAAGFTMSKTIEGNYKVSFDPRRARYMDVNSLAMVDEITAGAAGKGKRQAYYESIDPDLLNKMWQEVVNKLVGFGVGADSLKWEPSLAAISGDLRNPGLSGDVFFLHPRVDLPLLQRFIDRGELLILGEVDASALIAQMKAAKEKQAESVQKREARNQTLLAKLPEFGNSIVSFYLLPPKDSSGKLGVYKTCTVAGSGDLAEWTTGMRYHEKFSKGLGIARDRKFDMVAKDLNELYEAVQTGKCQVPVMTNDEAIKMSTALQRDKIPFNFYIAIPKTELVASFAESYGFKSAEKYAFSKQLNPRASSRQIDDFDSLGVKSVEELTVAIQRMKKANYGGGESHDEVIQFLRDESEGKDKKLTAFQVKDARDKRYKAEAKAREDEERARQVAYAKDYPYIAVLSCGMPNHINILACFSGSHGVDTELKIRSGGSSNMYKAYNMSQAGKEKQDGFYIDLAKSFEITAQNSHSSLILTLKIIDRASGKVLYKDQAAHYGVVSMRN</sequence>
<proteinExistence type="predicted"/>
<dbReference type="RefSeq" id="WP_186914739.1">
    <property type="nucleotide sequence ID" value="NZ_JACOFZ010000001.1"/>
</dbReference>
<gene>
    <name evidence="2" type="ORF">H8K36_05320</name>
</gene>
<reference evidence="2" key="1">
    <citation type="submission" date="2020-08" db="EMBL/GenBank/DDBJ databases">
        <title>Novel species isolated from subtropical streams in China.</title>
        <authorList>
            <person name="Lu H."/>
        </authorList>
    </citation>
    <scope>NUCLEOTIDE SEQUENCE</scope>
    <source>
        <strain evidence="2">LX22W</strain>
    </source>
</reference>
<dbReference type="EMBL" id="JACOFZ010000001">
    <property type="protein sequence ID" value="MBC3880786.1"/>
    <property type="molecule type" value="Genomic_DNA"/>
</dbReference>
<comment type="caution">
    <text evidence="2">The sequence shown here is derived from an EMBL/GenBank/DDBJ whole genome shotgun (WGS) entry which is preliminary data.</text>
</comment>
<accession>A0A923KS14</accession>
<dbReference type="Proteomes" id="UP000627446">
    <property type="component" value="Unassembled WGS sequence"/>
</dbReference>